<dbReference type="EMBL" id="LNYK01000033">
    <property type="protein sequence ID" value="KTD19738.1"/>
    <property type="molecule type" value="Genomic_DNA"/>
</dbReference>
<name>A0A0W0VI18_9GAMM</name>
<evidence type="ECO:0000313" key="1">
    <source>
        <dbReference type="EMBL" id="KTD19738.1"/>
    </source>
</evidence>
<sequence length="239" mass="27416">MNDWYGAISSKIFYAGSRHKVSASLEQSLLAFTRQHYDNLSQLQFILQPEAEGFFIVYYNKDHKIIGFTRTKQQSIKYRGKIIQVLSSQLFNQSGCNLYSLTARLILTEIMKYKLANPQENLMYFTCVSSSDRYRFLCQLNKTIYPNAFEKEPEELWDIAARIKVLNGWRPCPKHPMMISGMPTPKIKLCDKEPLKSRDYYTVLNADPAAGEALLAYVPLSLDAIGHSIKHLVQNQTAS</sequence>
<reference evidence="1 2" key="1">
    <citation type="submission" date="2015-11" db="EMBL/GenBank/DDBJ databases">
        <title>Genomic analysis of 38 Legionella species identifies large and diverse effector repertoires.</title>
        <authorList>
            <person name="Burstein D."/>
            <person name="Amaro F."/>
            <person name="Zusman T."/>
            <person name="Lifshitz Z."/>
            <person name="Cohen O."/>
            <person name="Gilbert J.A."/>
            <person name="Pupko T."/>
            <person name="Shuman H.A."/>
            <person name="Segal G."/>
        </authorList>
    </citation>
    <scope>NUCLEOTIDE SEQUENCE [LARGE SCALE GENOMIC DNA]</scope>
    <source>
        <strain evidence="1 2">ATCC 49505</strain>
    </source>
</reference>
<proteinExistence type="predicted"/>
<evidence type="ECO:0000313" key="2">
    <source>
        <dbReference type="Proteomes" id="UP000054997"/>
    </source>
</evidence>
<dbReference type="AlphaFoldDB" id="A0A0W0VI18"/>
<keyword evidence="2" id="KW-1185">Reference proteome</keyword>
<gene>
    <name evidence="1" type="ORF">Llon_1910</name>
</gene>
<protein>
    <submittedName>
        <fullName evidence="1">Uncharacterized protein</fullName>
    </submittedName>
</protein>
<dbReference type="PATRIC" id="fig|45068.5.peg.2075"/>
<dbReference type="STRING" id="45068.Llon_1910"/>
<dbReference type="RefSeq" id="WP_058529885.1">
    <property type="nucleotide sequence ID" value="NZ_CAAAHZ010000001.1"/>
</dbReference>
<organism evidence="1 2">
    <name type="scientific">Legionella londiniensis</name>
    <dbReference type="NCBI Taxonomy" id="45068"/>
    <lineage>
        <taxon>Bacteria</taxon>
        <taxon>Pseudomonadati</taxon>
        <taxon>Pseudomonadota</taxon>
        <taxon>Gammaproteobacteria</taxon>
        <taxon>Legionellales</taxon>
        <taxon>Legionellaceae</taxon>
        <taxon>Legionella</taxon>
    </lineage>
</organism>
<dbReference type="OrthoDB" id="5640016at2"/>
<accession>A0A0W0VI18</accession>
<comment type="caution">
    <text evidence="1">The sequence shown here is derived from an EMBL/GenBank/DDBJ whole genome shotgun (WGS) entry which is preliminary data.</text>
</comment>
<dbReference type="Proteomes" id="UP000054997">
    <property type="component" value="Unassembled WGS sequence"/>
</dbReference>